<dbReference type="Proteomes" id="UP000887579">
    <property type="component" value="Unplaced"/>
</dbReference>
<evidence type="ECO:0000313" key="2">
    <source>
        <dbReference type="WBParaSite" id="ES5_v2.g15263.t1"/>
    </source>
</evidence>
<protein>
    <submittedName>
        <fullName evidence="2">Ty3-gypsy retrotransposon protein</fullName>
    </submittedName>
</protein>
<name>A0AC34FDI1_9BILA</name>
<evidence type="ECO:0000313" key="1">
    <source>
        <dbReference type="Proteomes" id="UP000887579"/>
    </source>
</evidence>
<dbReference type="WBParaSite" id="ES5_v2.g15263.t1">
    <property type="protein sequence ID" value="ES5_v2.g15263.t1"/>
    <property type="gene ID" value="ES5_v2.g15263"/>
</dbReference>
<proteinExistence type="predicted"/>
<sequence>MNSPKSNIPNISIEVVLLTMMIEKLDILSNRIGEMETKSVQIQESFNNLKSNIESMVWKSGTQHTESSGQKIEQEEETKDNVQEAKSDSVVALLDKVTLAADKESEQVLSEDIGEKDKAIE</sequence>
<reference evidence="2" key="1">
    <citation type="submission" date="2022-11" db="UniProtKB">
        <authorList>
            <consortium name="WormBaseParasite"/>
        </authorList>
    </citation>
    <scope>IDENTIFICATION</scope>
</reference>
<organism evidence="1 2">
    <name type="scientific">Panagrolaimus sp. ES5</name>
    <dbReference type="NCBI Taxonomy" id="591445"/>
    <lineage>
        <taxon>Eukaryota</taxon>
        <taxon>Metazoa</taxon>
        <taxon>Ecdysozoa</taxon>
        <taxon>Nematoda</taxon>
        <taxon>Chromadorea</taxon>
        <taxon>Rhabditida</taxon>
        <taxon>Tylenchina</taxon>
        <taxon>Panagrolaimomorpha</taxon>
        <taxon>Panagrolaimoidea</taxon>
        <taxon>Panagrolaimidae</taxon>
        <taxon>Panagrolaimus</taxon>
    </lineage>
</organism>
<accession>A0AC34FDI1</accession>